<accession>A0ABD6C225</accession>
<protein>
    <submittedName>
        <fullName evidence="1">Type I-B CRISPR-associated protein Cas8b/Csh1</fullName>
    </submittedName>
</protein>
<keyword evidence="2" id="KW-1185">Reference proteome</keyword>
<dbReference type="Proteomes" id="UP001597185">
    <property type="component" value="Unassembled WGS sequence"/>
</dbReference>
<evidence type="ECO:0000313" key="2">
    <source>
        <dbReference type="Proteomes" id="UP001597185"/>
    </source>
</evidence>
<sequence>MLSPEEYKTEYEDTLESELPTRPISTLRDIQYLYGRLYTLATAGGGEFSAYLTPDESRDILNEPESLVALQIDLAADGTASLAEEPVFVTSLTEQLVPAVAHCDYDSSAGIDHSITHRTGQDKSPDKIAGYLVDRLTRWAVDDVVEEIAADHEDGWLIDSLASLGKDESLSERIQTATESQLDGTTTALTTIRVRPPGSDKYFYPGELATETAGSDQTDVFQVAMRARKLSKLVDKNAASNSTGSAVDFITGEESQTVGMAEDPLNYFLGKQHESFPGLDPEEAWRSHPISEDGAVTIINAQTFIDSCSYRALNMRVYYLPYFFGRPTTEKALALYDILYNVYQNDDLTPVEAAYRSYRGDSTFGITSDLELRFYVGAIRYQQAKRFDVFGDTLDGALMYPVDLSDSHQTVIESPLFTARGSSDRTPPLPTHPDWDLLTPTSQLRSIATGWYLTQTFPDLEPNEDTSPDDYRIEALVGILSGEPLLVEELLDAYTQAITDSAGDDHPSLTVASQFAQLTALANADLLKTNDPRYEPLTQETTYNSLATMTNTESIRADGGSTALKRTEKLESFINDTPAINEDAQRRSAFLLGVLIGQVSGYQESKENRATTLVDQYPIKGLTIKKFKRTLHEAVDKDIVYSRDNRMSGTMYAEVVDELRKAISASKTDPDEWKMDTTDLRFYYSLGVTYGLNDYEPDDESNETNVDKEE</sequence>
<evidence type="ECO:0000313" key="1">
    <source>
        <dbReference type="EMBL" id="MFD1571488.1"/>
    </source>
</evidence>
<dbReference type="InterPro" id="IPR013420">
    <property type="entry name" value="CRISPR-assoc_prot_Cas8b/Csh1_C"/>
</dbReference>
<comment type="caution">
    <text evidence="1">The sequence shown here is derived from an EMBL/GenBank/DDBJ whole genome shotgun (WGS) entry which is preliminary data.</text>
</comment>
<gene>
    <name evidence="1" type="primary">cas8b</name>
    <name evidence="1" type="ORF">ACFR9T_12990</name>
</gene>
<dbReference type="AlphaFoldDB" id="A0ABD6C225"/>
<name>A0ABD6C225_9EURY</name>
<dbReference type="Pfam" id="PF09484">
    <property type="entry name" value="Cas_TM1802"/>
    <property type="match status" value="1"/>
</dbReference>
<proteinExistence type="predicted"/>
<dbReference type="EMBL" id="JBHUDB010000011">
    <property type="protein sequence ID" value="MFD1571488.1"/>
    <property type="molecule type" value="Genomic_DNA"/>
</dbReference>
<dbReference type="InterPro" id="IPR013389">
    <property type="entry name" value="CRISPR-assoc_prot_Cas8b"/>
</dbReference>
<dbReference type="NCBIfam" id="TIGR02591">
    <property type="entry name" value="cas_Csh1"/>
    <property type="match status" value="1"/>
</dbReference>
<reference evidence="1 2" key="1">
    <citation type="journal article" date="2019" name="Int. J. Syst. Evol. Microbiol.">
        <title>The Global Catalogue of Microorganisms (GCM) 10K type strain sequencing project: providing services to taxonomists for standard genome sequencing and annotation.</title>
        <authorList>
            <consortium name="The Broad Institute Genomics Platform"/>
            <consortium name="The Broad Institute Genome Sequencing Center for Infectious Disease"/>
            <person name="Wu L."/>
            <person name="Ma J."/>
        </authorList>
    </citation>
    <scope>NUCLEOTIDE SEQUENCE [LARGE SCALE GENOMIC DNA]</scope>
    <source>
        <strain evidence="1 2">CGMCC 1.12689</strain>
    </source>
</reference>
<organism evidence="1 2">
    <name type="scientific">Halorubrum laminariae</name>
    <dbReference type="NCBI Taxonomy" id="1433523"/>
    <lineage>
        <taxon>Archaea</taxon>
        <taxon>Methanobacteriati</taxon>
        <taxon>Methanobacteriota</taxon>
        <taxon>Stenosarchaea group</taxon>
        <taxon>Halobacteria</taxon>
        <taxon>Halobacteriales</taxon>
        <taxon>Haloferacaceae</taxon>
        <taxon>Halorubrum</taxon>
    </lineage>
</organism>
<dbReference type="RefSeq" id="WP_256417737.1">
    <property type="nucleotide sequence ID" value="NZ_JANHDL010000003.1"/>
</dbReference>